<evidence type="ECO:0000313" key="6">
    <source>
        <dbReference type="EMBL" id="MYL96173.1"/>
    </source>
</evidence>
<gene>
    <name evidence="6" type="ORF">GR702_00100</name>
</gene>
<evidence type="ECO:0000259" key="5">
    <source>
        <dbReference type="SMART" id="SM00563"/>
    </source>
</evidence>
<comment type="caution">
    <text evidence="6">The sequence shown here is derived from an EMBL/GenBank/DDBJ whole genome shotgun (WGS) entry which is preliminary data.</text>
</comment>
<reference evidence="6 7" key="1">
    <citation type="submission" date="2019-12" db="EMBL/GenBank/DDBJ databases">
        <authorList>
            <person name="Feng G."/>
            <person name="Zhu H."/>
        </authorList>
    </citation>
    <scope>NUCLEOTIDE SEQUENCE [LARGE SCALE GENOMIC DNA]</scope>
    <source>
        <strain evidence="6 7">FGD1</strain>
    </source>
</reference>
<accession>A0A7X4K6E2</accession>
<dbReference type="EMBL" id="WVTD01000001">
    <property type="protein sequence ID" value="MYL96173.1"/>
    <property type="molecule type" value="Genomic_DNA"/>
</dbReference>
<feature type="transmembrane region" description="Helical" evidence="4">
    <location>
        <begin position="12"/>
        <end position="35"/>
    </location>
</feature>
<evidence type="ECO:0000313" key="7">
    <source>
        <dbReference type="Proteomes" id="UP000465810"/>
    </source>
</evidence>
<sequence>MPANPLDVARSLVFYAAFYLGTVGYVTGSFLASFVGEEPLRRVVRGWSQYHRFCARWLLGIRVRLEGTMPEDGVLVALKHESFFEAIDLPAQMQRPAPFPKAELTEIPGWGWALRRYGAVVVERGEGAKALRAMVSSARGLAAQGRPLAIFPEGTRVPTGAQPPLQSGFAGLYKLLALPVVPVAVDSGRLYHRRWKKPGTITLRVGQRIEPGLAREEVEARVHAAINALNR</sequence>
<proteinExistence type="predicted"/>
<protein>
    <submittedName>
        <fullName evidence="6">1-acyl-sn-glycerol-3-phosphate acyltransferase</fullName>
    </submittedName>
</protein>
<name>A0A7X4K6E2_9SPHN</name>
<comment type="pathway">
    <text evidence="1">Lipid metabolism.</text>
</comment>
<keyword evidence="4" id="KW-0472">Membrane</keyword>
<organism evidence="6 7">
    <name type="scientific">Novosphingobium silvae</name>
    <dbReference type="NCBI Taxonomy" id="2692619"/>
    <lineage>
        <taxon>Bacteria</taxon>
        <taxon>Pseudomonadati</taxon>
        <taxon>Pseudomonadota</taxon>
        <taxon>Alphaproteobacteria</taxon>
        <taxon>Sphingomonadales</taxon>
        <taxon>Sphingomonadaceae</taxon>
        <taxon>Novosphingobium</taxon>
    </lineage>
</organism>
<keyword evidence="3 6" id="KW-0012">Acyltransferase</keyword>
<feature type="domain" description="Phospholipid/glycerol acyltransferase" evidence="5">
    <location>
        <begin position="74"/>
        <end position="188"/>
    </location>
</feature>
<keyword evidence="7" id="KW-1185">Reference proteome</keyword>
<dbReference type="SUPFAM" id="SSF69593">
    <property type="entry name" value="Glycerol-3-phosphate (1)-acyltransferase"/>
    <property type="match status" value="1"/>
</dbReference>
<keyword evidence="4" id="KW-1133">Transmembrane helix</keyword>
<evidence type="ECO:0000256" key="3">
    <source>
        <dbReference type="ARBA" id="ARBA00023315"/>
    </source>
</evidence>
<dbReference type="GO" id="GO:0006654">
    <property type="term" value="P:phosphatidic acid biosynthetic process"/>
    <property type="evidence" value="ECO:0007669"/>
    <property type="project" value="TreeGrafter"/>
</dbReference>
<dbReference type="Pfam" id="PF01553">
    <property type="entry name" value="Acyltransferase"/>
    <property type="match status" value="1"/>
</dbReference>
<dbReference type="InterPro" id="IPR002123">
    <property type="entry name" value="Plipid/glycerol_acylTrfase"/>
</dbReference>
<keyword evidence="2 6" id="KW-0808">Transferase</keyword>
<dbReference type="CDD" id="cd07989">
    <property type="entry name" value="LPLAT_AGPAT-like"/>
    <property type="match status" value="1"/>
</dbReference>
<dbReference type="PANTHER" id="PTHR10434:SF11">
    <property type="entry name" value="1-ACYL-SN-GLYCEROL-3-PHOSPHATE ACYLTRANSFERASE"/>
    <property type="match status" value="1"/>
</dbReference>
<dbReference type="AlphaFoldDB" id="A0A7X4K6E2"/>
<keyword evidence="4" id="KW-0812">Transmembrane</keyword>
<dbReference type="Proteomes" id="UP000465810">
    <property type="component" value="Unassembled WGS sequence"/>
</dbReference>
<evidence type="ECO:0000256" key="4">
    <source>
        <dbReference type="SAM" id="Phobius"/>
    </source>
</evidence>
<dbReference type="PANTHER" id="PTHR10434">
    <property type="entry name" value="1-ACYL-SN-GLYCEROL-3-PHOSPHATE ACYLTRANSFERASE"/>
    <property type="match status" value="1"/>
</dbReference>
<evidence type="ECO:0000256" key="2">
    <source>
        <dbReference type="ARBA" id="ARBA00022679"/>
    </source>
</evidence>
<dbReference type="GO" id="GO:0003841">
    <property type="term" value="F:1-acylglycerol-3-phosphate O-acyltransferase activity"/>
    <property type="evidence" value="ECO:0007669"/>
    <property type="project" value="TreeGrafter"/>
</dbReference>
<evidence type="ECO:0000256" key="1">
    <source>
        <dbReference type="ARBA" id="ARBA00005189"/>
    </source>
</evidence>
<dbReference type="SMART" id="SM00563">
    <property type="entry name" value="PlsC"/>
    <property type="match status" value="1"/>
</dbReference>